<gene>
    <name evidence="3" type="primary">LOC106459481</name>
</gene>
<dbReference type="Pfam" id="PF06585">
    <property type="entry name" value="JHBP"/>
    <property type="match status" value="1"/>
</dbReference>
<dbReference type="PANTHER" id="PTHR11008">
    <property type="entry name" value="PROTEIN TAKEOUT-LIKE PROTEIN"/>
    <property type="match status" value="1"/>
</dbReference>
<name>A0ABM1B4D1_LIMPO</name>
<feature type="chain" id="PRO_5046764651" evidence="1">
    <location>
        <begin position="19"/>
        <end position="326"/>
    </location>
</feature>
<protein>
    <submittedName>
        <fullName evidence="3">Uncharacterized protein LOC106459481</fullName>
    </submittedName>
</protein>
<accession>A0ABM1B4D1</accession>
<dbReference type="SMART" id="SM00700">
    <property type="entry name" value="JHBP"/>
    <property type="match status" value="1"/>
</dbReference>
<proteinExistence type="predicted"/>
<keyword evidence="1" id="KW-0732">Signal</keyword>
<dbReference type="InterPro" id="IPR010562">
    <property type="entry name" value="Haemolymph_juvenile_hormone-bd"/>
</dbReference>
<evidence type="ECO:0000256" key="1">
    <source>
        <dbReference type="SAM" id="SignalP"/>
    </source>
</evidence>
<evidence type="ECO:0000313" key="3">
    <source>
        <dbReference type="RefSeq" id="XP_013774559.2"/>
    </source>
</evidence>
<dbReference type="RefSeq" id="XP_013774559.2">
    <property type="nucleotide sequence ID" value="XM_013919105.2"/>
</dbReference>
<reference evidence="3" key="1">
    <citation type="submission" date="2025-08" db="UniProtKB">
        <authorList>
            <consortium name="RefSeq"/>
        </authorList>
    </citation>
    <scope>IDENTIFICATION</scope>
    <source>
        <tissue evidence="3">Muscle</tissue>
    </source>
</reference>
<sequence>MRFHPVTILFSFGPLVNALIIPSEIITRNRNDLRNQLPASEGSLSADMETFRRPLVHFYPMKQVKLPEELVQKLMNTNIEEEISQVTNDLAYHMKPEGGQIDNVNMKLLTSSDQSLSNYLREVLDNFKQVMKVGLPDLNIPVLDPMKPDDIIIENSKGSTQITCEIKEMVLTGLSNYQIGYLNASLIPPHMEFQLLLPKLNFKGKYALKGTALGLFPLYGDGPASISVIDLRLNGKAKFKIGLDVKVTATDLKLDLDFRRILVNFENLLGGNSLGKLLNALITALGRPVFNKMKVKLLDKLNENLLNNINRQLNKFDISQIISKST</sequence>
<evidence type="ECO:0000313" key="2">
    <source>
        <dbReference type="Proteomes" id="UP000694941"/>
    </source>
</evidence>
<dbReference type="InterPro" id="IPR038606">
    <property type="entry name" value="To_sf"/>
</dbReference>
<dbReference type="GeneID" id="106459481"/>
<keyword evidence="2" id="KW-1185">Reference proteome</keyword>
<organism evidence="2 3">
    <name type="scientific">Limulus polyphemus</name>
    <name type="common">Atlantic horseshoe crab</name>
    <dbReference type="NCBI Taxonomy" id="6850"/>
    <lineage>
        <taxon>Eukaryota</taxon>
        <taxon>Metazoa</taxon>
        <taxon>Ecdysozoa</taxon>
        <taxon>Arthropoda</taxon>
        <taxon>Chelicerata</taxon>
        <taxon>Merostomata</taxon>
        <taxon>Xiphosura</taxon>
        <taxon>Limulidae</taxon>
        <taxon>Limulus</taxon>
    </lineage>
</organism>
<dbReference type="PANTHER" id="PTHR11008:SF9">
    <property type="entry name" value="PROTEIN TAKEOUT-LIKE PROTEIN"/>
    <property type="match status" value="1"/>
</dbReference>
<dbReference type="Proteomes" id="UP000694941">
    <property type="component" value="Unplaced"/>
</dbReference>
<dbReference type="Gene3D" id="3.15.10.30">
    <property type="entry name" value="Haemolymph juvenile hormone binding protein"/>
    <property type="match status" value="1"/>
</dbReference>
<feature type="signal peptide" evidence="1">
    <location>
        <begin position="1"/>
        <end position="18"/>
    </location>
</feature>